<protein>
    <submittedName>
        <fullName evidence="2">Uncharacterized protein</fullName>
    </submittedName>
</protein>
<sequence length="162" mass="17827">MIIPIINPRRARRGTVPSVQVQAHERQLGSDNQLERPTPRIEANSRSETCHFGPFSSIGCPWESPLSAAMARISGEFGGSDSVLPYGTGGTDLRHAVNELPSMMSRHHMRVVHGPWLARGSHPRADRCSSKSGRYVLHARNADVQCSKGPNHLWAIDFISTP</sequence>
<dbReference type="AlphaFoldDB" id="A0A9P8XQH8"/>
<organism evidence="2 3">
    <name type="scientific">Microdochium trichocladiopsis</name>
    <dbReference type="NCBI Taxonomy" id="1682393"/>
    <lineage>
        <taxon>Eukaryota</taxon>
        <taxon>Fungi</taxon>
        <taxon>Dikarya</taxon>
        <taxon>Ascomycota</taxon>
        <taxon>Pezizomycotina</taxon>
        <taxon>Sordariomycetes</taxon>
        <taxon>Xylariomycetidae</taxon>
        <taxon>Xylariales</taxon>
        <taxon>Microdochiaceae</taxon>
        <taxon>Microdochium</taxon>
    </lineage>
</organism>
<accession>A0A9P8XQH8</accession>
<gene>
    <name evidence="2" type="ORF">B0I36DRAFT_343231</name>
</gene>
<evidence type="ECO:0000313" key="2">
    <source>
        <dbReference type="EMBL" id="KAH7007897.1"/>
    </source>
</evidence>
<evidence type="ECO:0000256" key="1">
    <source>
        <dbReference type="SAM" id="MobiDB-lite"/>
    </source>
</evidence>
<keyword evidence="3" id="KW-1185">Reference proteome</keyword>
<feature type="region of interest" description="Disordered" evidence="1">
    <location>
        <begin position="13"/>
        <end position="48"/>
    </location>
</feature>
<dbReference type="GeneID" id="70185684"/>
<name>A0A9P8XQH8_9PEZI</name>
<reference evidence="2" key="1">
    <citation type="journal article" date="2021" name="Nat. Commun.">
        <title>Genetic determinants of endophytism in the Arabidopsis root mycobiome.</title>
        <authorList>
            <person name="Mesny F."/>
            <person name="Miyauchi S."/>
            <person name="Thiergart T."/>
            <person name="Pickel B."/>
            <person name="Atanasova L."/>
            <person name="Karlsson M."/>
            <person name="Huettel B."/>
            <person name="Barry K.W."/>
            <person name="Haridas S."/>
            <person name="Chen C."/>
            <person name="Bauer D."/>
            <person name="Andreopoulos W."/>
            <person name="Pangilinan J."/>
            <person name="LaButti K."/>
            <person name="Riley R."/>
            <person name="Lipzen A."/>
            <person name="Clum A."/>
            <person name="Drula E."/>
            <person name="Henrissat B."/>
            <person name="Kohler A."/>
            <person name="Grigoriev I.V."/>
            <person name="Martin F.M."/>
            <person name="Hacquard S."/>
        </authorList>
    </citation>
    <scope>NUCLEOTIDE SEQUENCE</scope>
    <source>
        <strain evidence="2">MPI-CAGE-CH-0230</strain>
    </source>
</reference>
<evidence type="ECO:0000313" key="3">
    <source>
        <dbReference type="Proteomes" id="UP000756346"/>
    </source>
</evidence>
<dbReference type="Proteomes" id="UP000756346">
    <property type="component" value="Unassembled WGS sequence"/>
</dbReference>
<proteinExistence type="predicted"/>
<dbReference type="EMBL" id="JAGTJQ010000022">
    <property type="protein sequence ID" value="KAH7007897.1"/>
    <property type="molecule type" value="Genomic_DNA"/>
</dbReference>
<dbReference type="RefSeq" id="XP_046003693.1">
    <property type="nucleotide sequence ID" value="XM_046156138.1"/>
</dbReference>
<feature type="compositionally biased region" description="Basic and acidic residues" evidence="1">
    <location>
        <begin position="23"/>
        <end position="48"/>
    </location>
</feature>
<comment type="caution">
    <text evidence="2">The sequence shown here is derived from an EMBL/GenBank/DDBJ whole genome shotgun (WGS) entry which is preliminary data.</text>
</comment>